<evidence type="ECO:0000256" key="2">
    <source>
        <dbReference type="SAM" id="MobiDB-lite"/>
    </source>
</evidence>
<evidence type="ECO:0000259" key="3">
    <source>
        <dbReference type="PROSITE" id="PS50966"/>
    </source>
</evidence>
<dbReference type="PROSITE" id="PS50966">
    <property type="entry name" value="ZF_SWIM"/>
    <property type="match status" value="1"/>
</dbReference>
<dbReference type="Pfam" id="PF04434">
    <property type="entry name" value="SWIM"/>
    <property type="match status" value="1"/>
</dbReference>
<sequence>KDLEVVTQELSWVFSAGLPLESCITTLARHYQKCVSESPPDAMMCSAPCPDHCPACGLPLAPLPCQGQPLQSPVQAFTQQQWPAPASPTGTQSPVIVLQSPLAATQLPTAHQPQPGTPQALLLSDEPANSQSSLDPSSPAAELEATVSPGGDSEEEITRRAEERIKRSLREVCTEPAARLCLSEFAVVQESVQLIGAGEDAFNVQVLEDAHSVDPKGLSGCTCHFSRAFQLPCRHLLAVLSSERKTLQPEMLHRWWQKERSTHQAGRDAADGGLLEILESSWSESLDRSLLVSFLAAEVSRLLTHCSEEEFECRYRTLRELADRWIGPYVTVKL</sequence>
<keyword evidence="1" id="KW-0863">Zinc-finger</keyword>
<dbReference type="EMBL" id="VYZL01005208">
    <property type="protein sequence ID" value="NWR65663.1"/>
    <property type="molecule type" value="Genomic_DNA"/>
</dbReference>
<name>A0A7K4Z2Q3_BUCAB</name>
<proteinExistence type="predicted"/>
<dbReference type="InterPro" id="IPR007527">
    <property type="entry name" value="Znf_SWIM"/>
</dbReference>
<feature type="region of interest" description="Disordered" evidence="2">
    <location>
        <begin position="108"/>
        <end position="157"/>
    </location>
</feature>
<reference evidence="4 5" key="1">
    <citation type="submission" date="2019-09" db="EMBL/GenBank/DDBJ databases">
        <title>Bird 10,000 Genomes (B10K) Project - Family phase.</title>
        <authorList>
            <person name="Zhang G."/>
        </authorList>
    </citation>
    <scope>NUCLEOTIDE SEQUENCE [LARGE SCALE GENOMIC DNA]</scope>
    <source>
        <strain evidence="4">B10K-DU-012-80</strain>
    </source>
</reference>
<keyword evidence="5" id="KW-1185">Reference proteome</keyword>
<dbReference type="InterPro" id="IPR048326">
    <property type="entry name" value="ZSWIM1-3_helical"/>
</dbReference>
<comment type="caution">
    <text evidence="4">The sequence shown here is derived from an EMBL/GenBank/DDBJ whole genome shotgun (WGS) entry which is preliminary data.</text>
</comment>
<dbReference type="PANTHER" id="PTHR31569">
    <property type="entry name" value="SWIM-TYPE DOMAIN-CONTAINING PROTEIN"/>
    <property type="match status" value="1"/>
</dbReference>
<organism evidence="4 5">
    <name type="scientific">Bucorvus abyssinicus</name>
    <name type="common">Northern ground-hornbill</name>
    <name type="synonym">Abyssinian ground-hornbill</name>
    <dbReference type="NCBI Taxonomy" id="153643"/>
    <lineage>
        <taxon>Eukaryota</taxon>
        <taxon>Metazoa</taxon>
        <taxon>Chordata</taxon>
        <taxon>Craniata</taxon>
        <taxon>Vertebrata</taxon>
        <taxon>Euteleostomi</taxon>
        <taxon>Archelosauria</taxon>
        <taxon>Archosauria</taxon>
        <taxon>Dinosauria</taxon>
        <taxon>Saurischia</taxon>
        <taxon>Theropoda</taxon>
        <taxon>Coelurosauria</taxon>
        <taxon>Aves</taxon>
        <taxon>Neognathae</taxon>
        <taxon>Neoaves</taxon>
        <taxon>Telluraves</taxon>
        <taxon>Coraciimorphae</taxon>
        <taxon>Bucerotiformes</taxon>
        <taxon>Bucorvidae</taxon>
        <taxon>Bucorvus</taxon>
    </lineage>
</organism>
<dbReference type="Proteomes" id="UP000551127">
    <property type="component" value="Unassembled WGS sequence"/>
</dbReference>
<evidence type="ECO:0000313" key="4">
    <source>
        <dbReference type="EMBL" id="NWR65663.1"/>
    </source>
</evidence>
<dbReference type="AlphaFoldDB" id="A0A7K4Z2Q3"/>
<protein>
    <submittedName>
        <fullName evidence="4">ZSWM1 protein</fullName>
    </submittedName>
</protein>
<dbReference type="OrthoDB" id="124789at2759"/>
<dbReference type="Pfam" id="PF21600">
    <property type="entry name" value="ZSWIM1-3_helical"/>
    <property type="match status" value="1"/>
</dbReference>
<feature type="non-terminal residue" evidence="4">
    <location>
        <position position="334"/>
    </location>
</feature>
<keyword evidence="1" id="KW-0479">Metal-binding</keyword>
<feature type="compositionally biased region" description="Polar residues" evidence="2">
    <location>
        <begin position="127"/>
        <end position="136"/>
    </location>
</feature>
<dbReference type="GO" id="GO:0008270">
    <property type="term" value="F:zinc ion binding"/>
    <property type="evidence" value="ECO:0007669"/>
    <property type="project" value="UniProtKB-KW"/>
</dbReference>
<keyword evidence="1" id="KW-0862">Zinc</keyword>
<dbReference type="PANTHER" id="PTHR31569:SF0">
    <property type="entry name" value="ZINC FINGER SWIM DOMAIN-CONTAINING PROTEIN 1"/>
    <property type="match status" value="1"/>
</dbReference>
<evidence type="ECO:0000313" key="5">
    <source>
        <dbReference type="Proteomes" id="UP000551127"/>
    </source>
</evidence>
<dbReference type="InterPro" id="IPR052579">
    <property type="entry name" value="Zinc_finger_SWIM"/>
</dbReference>
<feature type="domain" description="SWIM-type" evidence="3">
    <location>
        <begin position="202"/>
        <end position="244"/>
    </location>
</feature>
<feature type="non-terminal residue" evidence="4">
    <location>
        <position position="1"/>
    </location>
</feature>
<dbReference type="Pfam" id="PF19286">
    <property type="entry name" value="ZSWIM1-3_C"/>
    <property type="match status" value="1"/>
</dbReference>
<dbReference type="InterPro" id="IPR045563">
    <property type="entry name" value="ZSWIM1/3_C"/>
</dbReference>
<evidence type="ECO:0000256" key="1">
    <source>
        <dbReference type="PROSITE-ProRule" id="PRU00325"/>
    </source>
</evidence>
<gene>
    <name evidence="4" type="primary">Zswim1</name>
    <name evidence="4" type="ORF">BUCABY_R15571</name>
</gene>
<accession>A0A7K4Z2Q3</accession>